<dbReference type="PROSITE" id="PS50294">
    <property type="entry name" value="WD_REPEATS_REGION"/>
    <property type="match status" value="2"/>
</dbReference>
<keyword evidence="2" id="KW-0175">Coiled coil</keyword>
<dbReference type="GO" id="GO:0097361">
    <property type="term" value="C:cytosolic [4Fe-4S] assembly targeting complex"/>
    <property type="evidence" value="ECO:0007669"/>
    <property type="project" value="TreeGrafter"/>
</dbReference>
<evidence type="ECO:0000313" key="4">
    <source>
        <dbReference type="Proteomes" id="UP000692954"/>
    </source>
</evidence>
<dbReference type="AlphaFoldDB" id="A0A8S1P283"/>
<keyword evidence="1" id="KW-0853">WD repeat</keyword>
<keyword evidence="4" id="KW-1185">Reference proteome</keyword>
<dbReference type="GO" id="GO:0016226">
    <property type="term" value="P:iron-sulfur cluster assembly"/>
    <property type="evidence" value="ECO:0007669"/>
    <property type="project" value="TreeGrafter"/>
</dbReference>
<evidence type="ECO:0000256" key="2">
    <source>
        <dbReference type="SAM" id="Coils"/>
    </source>
</evidence>
<dbReference type="SMART" id="SM00320">
    <property type="entry name" value="WD40"/>
    <property type="match status" value="4"/>
</dbReference>
<gene>
    <name evidence="3" type="ORF">PSON_ATCC_30995.1.T0640030</name>
</gene>
<evidence type="ECO:0008006" key="5">
    <source>
        <dbReference type="Google" id="ProtNLM"/>
    </source>
</evidence>
<dbReference type="PANTHER" id="PTHR19920:SF0">
    <property type="entry name" value="CYTOSOLIC IRON-SULFUR PROTEIN ASSEMBLY PROTEIN CIAO1-RELATED"/>
    <property type="match status" value="1"/>
</dbReference>
<feature type="repeat" description="WD" evidence="1">
    <location>
        <begin position="244"/>
        <end position="285"/>
    </location>
</feature>
<protein>
    <recommendedName>
        <fullName evidence="5">WD40-repeat-containing domain</fullName>
    </recommendedName>
</protein>
<sequence>MNSNSKNFDVLKDMTCEVHQGKKVTSVMFEQSKSISLQQCFQCDQCCINNPKLQRMTLENLINYCNKKKEQNFNERLYILLEIYNKSIDNLKTLTQNLEKEVLNLIKQVDKYLDQKLFDIYKLVASQELYMHINHQRLTDDNEELFKKQINEDFNKQILQKIEPFKDFNEYPKFEKEFDNFLLKLNEKKQQEQGFQTVGYPITQPEVCYSIDFNNTNNLMISGCNNNIRVWEFNAGKMNQIHNIEAHSSQVTYLLFSKIQNNFISGSSEGSLKCWSIKNNKQLESSDTYEYHPKGISCIITNKSENLLFTGDMEQNILIWEANFSLKQLQFLTSLVSHQNRIFGLSLNESETILASCSYDKQIIIWRKISNQQWQFERNINQYYSEFGIRIKFISNDRLIWIPGSRESQDCLFDIQLDDKNVLKQLQKQELSKCQNTIDGVYFPIVCLKVNGQNIIIVKHKLTIYLFKVTKKGDLSIVALWIQKSADFFGAVTNDGQYMVIWEQSEQRYQIYKIVI</sequence>
<accession>A0A8S1P283</accession>
<evidence type="ECO:0000256" key="1">
    <source>
        <dbReference type="PROSITE-ProRule" id="PRU00221"/>
    </source>
</evidence>
<dbReference type="Proteomes" id="UP000692954">
    <property type="component" value="Unassembled WGS sequence"/>
</dbReference>
<proteinExistence type="predicted"/>
<dbReference type="Pfam" id="PF00400">
    <property type="entry name" value="WD40"/>
    <property type="match status" value="4"/>
</dbReference>
<comment type="caution">
    <text evidence="3">The sequence shown here is derived from an EMBL/GenBank/DDBJ whole genome shotgun (WGS) entry which is preliminary data.</text>
</comment>
<feature type="coiled-coil region" evidence="2">
    <location>
        <begin position="81"/>
        <end position="115"/>
    </location>
</feature>
<dbReference type="PANTHER" id="PTHR19920">
    <property type="entry name" value="WD40 PROTEIN CIAO1"/>
    <property type="match status" value="1"/>
</dbReference>
<dbReference type="PROSITE" id="PS50082">
    <property type="entry name" value="WD_REPEATS_2"/>
    <property type="match status" value="2"/>
</dbReference>
<name>A0A8S1P283_9CILI</name>
<organism evidence="3 4">
    <name type="scientific">Paramecium sonneborni</name>
    <dbReference type="NCBI Taxonomy" id="65129"/>
    <lineage>
        <taxon>Eukaryota</taxon>
        <taxon>Sar</taxon>
        <taxon>Alveolata</taxon>
        <taxon>Ciliophora</taxon>
        <taxon>Intramacronucleata</taxon>
        <taxon>Oligohymenophorea</taxon>
        <taxon>Peniculida</taxon>
        <taxon>Parameciidae</taxon>
        <taxon>Paramecium</taxon>
    </lineage>
</organism>
<evidence type="ECO:0000313" key="3">
    <source>
        <dbReference type="EMBL" id="CAD8095154.1"/>
    </source>
</evidence>
<reference evidence="3" key="1">
    <citation type="submission" date="2021-01" db="EMBL/GenBank/DDBJ databases">
        <authorList>
            <consortium name="Genoscope - CEA"/>
            <person name="William W."/>
        </authorList>
    </citation>
    <scope>NUCLEOTIDE SEQUENCE</scope>
</reference>
<dbReference type="EMBL" id="CAJJDN010000064">
    <property type="protein sequence ID" value="CAD8095154.1"/>
    <property type="molecule type" value="Genomic_DNA"/>
</dbReference>
<feature type="repeat" description="WD" evidence="1">
    <location>
        <begin position="335"/>
        <end position="366"/>
    </location>
</feature>
<dbReference type="InterPro" id="IPR001680">
    <property type="entry name" value="WD40_rpt"/>
</dbReference>
<dbReference type="OrthoDB" id="311895at2759"/>